<evidence type="ECO:0000313" key="13">
    <source>
        <dbReference type="Proteomes" id="UP000053372"/>
    </source>
</evidence>
<keyword evidence="7 10" id="KW-0520">NAD</keyword>
<dbReference type="OrthoDB" id="9801785at2"/>
<dbReference type="Gene3D" id="3.40.50.720">
    <property type="entry name" value="NAD(P)-binding Rossmann-like Domain"/>
    <property type="match status" value="1"/>
</dbReference>
<protein>
    <recommendedName>
        <fullName evidence="6 10">UDP-glucose 4-epimerase</fullName>
        <ecNumber evidence="5 10">5.1.3.2</ecNumber>
    </recommendedName>
</protein>
<dbReference type="Gene3D" id="3.90.25.10">
    <property type="entry name" value="UDP-galactose 4-epimerase, domain 1"/>
    <property type="match status" value="1"/>
</dbReference>
<evidence type="ECO:0000256" key="5">
    <source>
        <dbReference type="ARBA" id="ARBA00013189"/>
    </source>
</evidence>
<dbReference type="UniPathway" id="UPA00214"/>
<dbReference type="PANTHER" id="PTHR43725:SF53">
    <property type="entry name" value="UDP-ARABINOSE 4-EPIMERASE 1"/>
    <property type="match status" value="1"/>
</dbReference>
<dbReference type="PANTHER" id="PTHR43725">
    <property type="entry name" value="UDP-GLUCOSE 4-EPIMERASE"/>
    <property type="match status" value="1"/>
</dbReference>
<dbReference type="NCBIfam" id="TIGR01179">
    <property type="entry name" value="galE"/>
    <property type="match status" value="1"/>
</dbReference>
<comment type="cofactor">
    <cofactor evidence="2 10">
        <name>NAD(+)</name>
        <dbReference type="ChEBI" id="CHEBI:57540"/>
    </cofactor>
</comment>
<reference evidence="12 13" key="1">
    <citation type="journal article" date="2015" name="Genome Announc.">
        <title>Draft Genome of the Euendolithic (true boring) Cyanobacterium Mastigocoleus testarum strain BC008.</title>
        <authorList>
            <person name="Guida B.S."/>
            <person name="Garcia-Pichel F."/>
        </authorList>
    </citation>
    <scope>NUCLEOTIDE SEQUENCE [LARGE SCALE GENOMIC DNA]</scope>
    <source>
        <strain evidence="12 13">BC008</strain>
    </source>
</reference>
<accession>A0A0V7ZP11</accession>
<comment type="similarity">
    <text evidence="4 10">Belongs to the NAD(P)-dependent epimerase/dehydratase family.</text>
</comment>
<evidence type="ECO:0000256" key="4">
    <source>
        <dbReference type="ARBA" id="ARBA00007637"/>
    </source>
</evidence>
<evidence type="ECO:0000256" key="1">
    <source>
        <dbReference type="ARBA" id="ARBA00000083"/>
    </source>
</evidence>
<dbReference type="Pfam" id="PF01370">
    <property type="entry name" value="Epimerase"/>
    <property type="match status" value="1"/>
</dbReference>
<evidence type="ECO:0000256" key="10">
    <source>
        <dbReference type="RuleBase" id="RU366046"/>
    </source>
</evidence>
<dbReference type="RefSeq" id="WP_058183916.1">
    <property type="nucleotide sequence ID" value="NZ_LMTZ01000101.1"/>
</dbReference>
<comment type="catalytic activity">
    <reaction evidence="1 10">
        <text>UDP-alpha-D-glucose = UDP-alpha-D-galactose</text>
        <dbReference type="Rhea" id="RHEA:22168"/>
        <dbReference type="ChEBI" id="CHEBI:58885"/>
        <dbReference type="ChEBI" id="CHEBI:66914"/>
        <dbReference type="EC" id="5.1.3.2"/>
    </reaction>
</comment>
<name>A0A0V7ZP11_9CYAN</name>
<proteinExistence type="inferred from homology"/>
<dbReference type="InterPro" id="IPR005886">
    <property type="entry name" value="UDP_G4E"/>
</dbReference>
<evidence type="ECO:0000256" key="8">
    <source>
        <dbReference type="ARBA" id="ARBA00023235"/>
    </source>
</evidence>
<comment type="pathway">
    <text evidence="3 10">Carbohydrate metabolism; galactose metabolism.</text>
</comment>
<comment type="subunit">
    <text evidence="10">Homodimer.</text>
</comment>
<dbReference type="CDD" id="cd05247">
    <property type="entry name" value="UDP_G4E_1_SDR_e"/>
    <property type="match status" value="1"/>
</dbReference>
<dbReference type="InterPro" id="IPR001509">
    <property type="entry name" value="Epimerase_deHydtase"/>
</dbReference>
<comment type="caution">
    <text evidence="12">The sequence shown here is derived from an EMBL/GenBank/DDBJ whole genome shotgun (WGS) entry which is preliminary data.</text>
</comment>
<dbReference type="EC" id="5.1.3.2" evidence="5 10"/>
<gene>
    <name evidence="12" type="ORF">BC008_23820</name>
</gene>
<evidence type="ECO:0000256" key="3">
    <source>
        <dbReference type="ARBA" id="ARBA00004947"/>
    </source>
</evidence>
<dbReference type="GO" id="GO:0033499">
    <property type="term" value="P:galactose catabolic process via UDP-galactose, Leloir pathway"/>
    <property type="evidence" value="ECO:0007669"/>
    <property type="project" value="TreeGrafter"/>
</dbReference>
<dbReference type="Proteomes" id="UP000053372">
    <property type="component" value="Unassembled WGS sequence"/>
</dbReference>
<evidence type="ECO:0000259" key="11">
    <source>
        <dbReference type="Pfam" id="PF01370"/>
    </source>
</evidence>
<organism evidence="12 13">
    <name type="scientific">Mastigocoleus testarum BC008</name>
    <dbReference type="NCBI Taxonomy" id="371196"/>
    <lineage>
        <taxon>Bacteria</taxon>
        <taxon>Bacillati</taxon>
        <taxon>Cyanobacteriota</taxon>
        <taxon>Cyanophyceae</taxon>
        <taxon>Nostocales</taxon>
        <taxon>Hapalosiphonaceae</taxon>
        <taxon>Mastigocoleus</taxon>
    </lineage>
</organism>
<dbReference type="SUPFAM" id="SSF51735">
    <property type="entry name" value="NAD(P)-binding Rossmann-fold domains"/>
    <property type="match status" value="1"/>
</dbReference>
<sequence>MTHKHKVLVTGGAGYIGSHVIRQLGEAGYDVVIYDNFSTGSPQAITQGKLVVGDLGNLERLYQVFAQHQFSTVLHFAASLIVPESVKYPLDYYTNNTRNTLNLLRCCQNMGVNQLVFSSTAAVYGEPKENPITESALTLPINPYGRSKLMSEWLIRDCGVSSSLRYVILRYFNVAGADSSGKLGQFSKNATHLIKLACDAVLDRRSNLQIFGNDFPTADGTGVRDYIHVEDLATAHLDALRYLEQGGESQVLNCGYGQGYSVRQVIEKVKTISGKDFPVIETQRRPGDPACAIANADKIHDVLGWKPKFNNLDKIIHSTLAWEVQKENFTSDLNTNIPIPHKLSLTS</sequence>
<evidence type="ECO:0000313" key="12">
    <source>
        <dbReference type="EMBL" id="KST66006.1"/>
    </source>
</evidence>
<dbReference type="GO" id="GO:0003978">
    <property type="term" value="F:UDP-glucose 4-epimerase activity"/>
    <property type="evidence" value="ECO:0007669"/>
    <property type="project" value="UniProtKB-UniRule"/>
</dbReference>
<keyword evidence="8 10" id="KW-0413">Isomerase</keyword>
<keyword evidence="13" id="KW-1185">Reference proteome</keyword>
<keyword evidence="9 10" id="KW-0119">Carbohydrate metabolism</keyword>
<evidence type="ECO:0000256" key="6">
    <source>
        <dbReference type="ARBA" id="ARBA00018569"/>
    </source>
</evidence>
<dbReference type="InterPro" id="IPR036291">
    <property type="entry name" value="NAD(P)-bd_dom_sf"/>
</dbReference>
<evidence type="ECO:0000256" key="2">
    <source>
        <dbReference type="ARBA" id="ARBA00001911"/>
    </source>
</evidence>
<evidence type="ECO:0000256" key="9">
    <source>
        <dbReference type="ARBA" id="ARBA00023277"/>
    </source>
</evidence>
<dbReference type="AlphaFoldDB" id="A0A0V7ZP11"/>
<feature type="domain" description="NAD-dependent epimerase/dehydratase" evidence="11">
    <location>
        <begin position="7"/>
        <end position="255"/>
    </location>
</feature>
<dbReference type="EMBL" id="LMTZ01000101">
    <property type="protein sequence ID" value="KST66006.1"/>
    <property type="molecule type" value="Genomic_DNA"/>
</dbReference>
<evidence type="ECO:0000256" key="7">
    <source>
        <dbReference type="ARBA" id="ARBA00023027"/>
    </source>
</evidence>